<evidence type="ECO:0000256" key="1">
    <source>
        <dbReference type="SAM" id="Coils"/>
    </source>
</evidence>
<accession>A0A9D1NZQ6</accession>
<keyword evidence="1" id="KW-0175">Coiled coil</keyword>
<sequence>MGFVDYIRKTEGKDYSGRKNGLDRKCPAVLVLLGCFSGEETEALKRGLSRYISLENAVFWMSSRQISQDIFCLSAEDGPVWSVEAYHSLRQKGPEEDVKEALCRFAAGVYNAALRENFRDIGCLRLNFFIKPDEADAGLLHPLWKFLQKELGRYFDIQIQTDLYLVTDQSAFARKAPERQASSFLTLQEADGMIRRGEASLAYILSNMDSRGRICSPGEPYEAAALLMVAKCGLPERTDGASLYDDRDFGNAIANVGAVVGLEPGAFCSVGSISLDVHEQLMVLAVCRSVWNRLCRVRENLDTERIREDFGAGEKDLDNLARKGLERLWYGETEWQSTLRSRNQMEEKLLNLTQGEAVEVFYGRNLDLYLELNGTGMTEIQDQIREWARGLEERIEQQSFSHRLTAVETEMVLQKLEESLQACLEETEKLCQGARTKLEKWKETKCRGLSRQKVSYTKESVTLFQLAVGYLRLLWEEKNVQARRLRQKEMRAAVRVIRDKYGRCRRMAQTAVGELTGHIRDILEENAQRQEKLLSVVNVDDYYSRITEEMLENSRKFQELSFHLLKLAGEGKVKEQEPETVYEPVLRFCREELLGNPVFHQEFLTEIFKRLKGWRRPDGVELKKE</sequence>
<proteinExistence type="predicted"/>
<comment type="caution">
    <text evidence="2">The sequence shown here is derived from an EMBL/GenBank/DDBJ whole genome shotgun (WGS) entry which is preliminary data.</text>
</comment>
<feature type="coiled-coil region" evidence="1">
    <location>
        <begin position="406"/>
        <end position="444"/>
    </location>
</feature>
<gene>
    <name evidence="2" type="ORF">IAC80_08880</name>
</gene>
<dbReference type="AlphaFoldDB" id="A0A9D1NZQ6"/>
<name>A0A9D1NZQ6_9FIRM</name>
<dbReference type="EMBL" id="DVOS01000073">
    <property type="protein sequence ID" value="HIV24033.1"/>
    <property type="molecule type" value="Genomic_DNA"/>
</dbReference>
<feature type="non-terminal residue" evidence="2">
    <location>
        <position position="625"/>
    </location>
</feature>
<organism evidence="2 3">
    <name type="scientific">Candidatus Merdiplasma excrementigallinarum</name>
    <dbReference type="NCBI Taxonomy" id="2840864"/>
    <lineage>
        <taxon>Bacteria</taxon>
        <taxon>Bacillati</taxon>
        <taxon>Bacillota</taxon>
        <taxon>Clostridia</taxon>
        <taxon>Lachnospirales</taxon>
        <taxon>Lachnospiraceae</taxon>
        <taxon>Lachnospiraceae incertae sedis</taxon>
        <taxon>Candidatus Merdiplasma</taxon>
    </lineage>
</organism>
<reference evidence="2" key="1">
    <citation type="submission" date="2020-10" db="EMBL/GenBank/DDBJ databases">
        <authorList>
            <person name="Gilroy R."/>
        </authorList>
    </citation>
    <scope>NUCLEOTIDE SEQUENCE</scope>
    <source>
        <strain evidence="2">ChiBcec6-7307</strain>
    </source>
</reference>
<evidence type="ECO:0000313" key="3">
    <source>
        <dbReference type="Proteomes" id="UP000886889"/>
    </source>
</evidence>
<evidence type="ECO:0000313" key="2">
    <source>
        <dbReference type="EMBL" id="HIV24033.1"/>
    </source>
</evidence>
<dbReference type="Proteomes" id="UP000886889">
    <property type="component" value="Unassembled WGS sequence"/>
</dbReference>
<reference evidence="2" key="2">
    <citation type="journal article" date="2021" name="PeerJ">
        <title>Extensive microbial diversity within the chicken gut microbiome revealed by metagenomics and culture.</title>
        <authorList>
            <person name="Gilroy R."/>
            <person name="Ravi A."/>
            <person name="Getino M."/>
            <person name="Pursley I."/>
            <person name="Horton D.L."/>
            <person name="Alikhan N.F."/>
            <person name="Baker D."/>
            <person name="Gharbi K."/>
            <person name="Hall N."/>
            <person name="Watson M."/>
            <person name="Adriaenssens E.M."/>
            <person name="Foster-Nyarko E."/>
            <person name="Jarju S."/>
            <person name="Secka A."/>
            <person name="Antonio M."/>
            <person name="Oren A."/>
            <person name="Chaudhuri R.R."/>
            <person name="La Ragione R."/>
            <person name="Hildebrand F."/>
            <person name="Pallen M.J."/>
        </authorList>
    </citation>
    <scope>NUCLEOTIDE SEQUENCE</scope>
    <source>
        <strain evidence="2">ChiBcec6-7307</strain>
    </source>
</reference>
<protein>
    <submittedName>
        <fullName evidence="2">Uncharacterized protein</fullName>
    </submittedName>
</protein>